<dbReference type="EMBL" id="VOIH02000001">
    <property type="protein sequence ID" value="KAF3456284.1"/>
    <property type="molecule type" value="Genomic_DNA"/>
</dbReference>
<dbReference type="SUPFAM" id="SSF46565">
    <property type="entry name" value="Chaperone J-domain"/>
    <property type="match status" value="1"/>
</dbReference>
<dbReference type="Proteomes" id="UP000796880">
    <property type="component" value="Unassembled WGS sequence"/>
</dbReference>
<accession>A0A8K0HRM6</accession>
<name>A0A8K0HRM6_9ROSA</name>
<dbReference type="PANTHER" id="PTHR44137">
    <property type="entry name" value="BNAC03G44070D PROTEIN"/>
    <property type="match status" value="1"/>
</dbReference>
<dbReference type="SMART" id="SM00271">
    <property type="entry name" value="DnaJ"/>
    <property type="match status" value="1"/>
</dbReference>
<evidence type="ECO:0000259" key="1">
    <source>
        <dbReference type="PROSITE" id="PS50076"/>
    </source>
</evidence>
<dbReference type="PANTHER" id="PTHR44137:SF13">
    <property type="entry name" value="CHAPERONE DNAJ-DOMAIN SUPERFAMILY PROTEIN"/>
    <property type="match status" value="1"/>
</dbReference>
<dbReference type="Pfam" id="PF00226">
    <property type="entry name" value="DnaJ"/>
    <property type="match status" value="1"/>
</dbReference>
<sequence length="276" mass="31774">MGKLQKQDQSDHKSQLVSEICFMSTRSIGCVHRNRSSRPSKSLPFIDWYRVFGVEETTGVDVIRKKYHKLALQLHPDKNKHPKAEMAFKIVSEAYACLTDHAKRRAFDLERWKNFCFQCDTIPYTTTTTTHKTSTDSNAFPSDDKAKGSNWSSAYRILRGLKDKLREEVKVIENCLRTNAAASRKESSLFSPSDYLNSQSGTHKESPIFNPSDYAFRGYPHQRTRIQYKPDNFWYFLQAGHGLKRERGSEKCYDSPIFEVRSGRGAFRSKSACVQS</sequence>
<evidence type="ECO:0000313" key="3">
    <source>
        <dbReference type="Proteomes" id="UP000796880"/>
    </source>
</evidence>
<evidence type="ECO:0000313" key="2">
    <source>
        <dbReference type="EMBL" id="KAF3456284.1"/>
    </source>
</evidence>
<dbReference type="PRINTS" id="PR00625">
    <property type="entry name" value="JDOMAIN"/>
</dbReference>
<dbReference type="InterPro" id="IPR001623">
    <property type="entry name" value="DnaJ_domain"/>
</dbReference>
<dbReference type="InterPro" id="IPR018253">
    <property type="entry name" value="DnaJ_domain_CS"/>
</dbReference>
<feature type="domain" description="J" evidence="1">
    <location>
        <begin position="47"/>
        <end position="111"/>
    </location>
</feature>
<comment type="caution">
    <text evidence="2">The sequence shown here is derived from an EMBL/GenBank/DDBJ whole genome shotgun (WGS) entry which is preliminary data.</text>
</comment>
<gene>
    <name evidence="2" type="ORF">FNV43_RR00934</name>
</gene>
<dbReference type="AlphaFoldDB" id="A0A8K0HRM6"/>
<dbReference type="PROSITE" id="PS50076">
    <property type="entry name" value="DNAJ_2"/>
    <property type="match status" value="1"/>
</dbReference>
<dbReference type="CDD" id="cd06257">
    <property type="entry name" value="DnaJ"/>
    <property type="match status" value="1"/>
</dbReference>
<organism evidence="2 3">
    <name type="scientific">Rhamnella rubrinervis</name>
    <dbReference type="NCBI Taxonomy" id="2594499"/>
    <lineage>
        <taxon>Eukaryota</taxon>
        <taxon>Viridiplantae</taxon>
        <taxon>Streptophyta</taxon>
        <taxon>Embryophyta</taxon>
        <taxon>Tracheophyta</taxon>
        <taxon>Spermatophyta</taxon>
        <taxon>Magnoliopsida</taxon>
        <taxon>eudicotyledons</taxon>
        <taxon>Gunneridae</taxon>
        <taxon>Pentapetalae</taxon>
        <taxon>rosids</taxon>
        <taxon>fabids</taxon>
        <taxon>Rosales</taxon>
        <taxon>Rhamnaceae</taxon>
        <taxon>rhamnoid group</taxon>
        <taxon>Rhamneae</taxon>
        <taxon>Rhamnella</taxon>
    </lineage>
</organism>
<dbReference type="PROSITE" id="PS00636">
    <property type="entry name" value="DNAJ_1"/>
    <property type="match status" value="1"/>
</dbReference>
<proteinExistence type="predicted"/>
<keyword evidence="3" id="KW-1185">Reference proteome</keyword>
<dbReference type="InterPro" id="IPR036869">
    <property type="entry name" value="J_dom_sf"/>
</dbReference>
<protein>
    <recommendedName>
        <fullName evidence="1">J domain-containing protein</fullName>
    </recommendedName>
</protein>
<reference evidence="2" key="1">
    <citation type="submission" date="2020-03" db="EMBL/GenBank/DDBJ databases">
        <title>A high-quality chromosome-level genome assembly of a woody plant with both climbing and erect habits, Rhamnella rubrinervis.</title>
        <authorList>
            <person name="Lu Z."/>
            <person name="Yang Y."/>
            <person name="Zhu X."/>
            <person name="Sun Y."/>
        </authorList>
    </citation>
    <scope>NUCLEOTIDE SEQUENCE</scope>
    <source>
        <strain evidence="2">BYM</strain>
        <tissue evidence="2">Leaf</tissue>
    </source>
</reference>
<dbReference type="Gene3D" id="1.10.287.110">
    <property type="entry name" value="DnaJ domain"/>
    <property type="match status" value="1"/>
</dbReference>
<dbReference type="OrthoDB" id="10250354at2759"/>